<dbReference type="OrthoDB" id="5990322at2759"/>
<dbReference type="InterPro" id="IPR002859">
    <property type="entry name" value="PKD/REJ-like"/>
</dbReference>
<dbReference type="PROSITE" id="PS01286">
    <property type="entry name" value="FA58C_2"/>
    <property type="match status" value="1"/>
</dbReference>
<dbReference type="PROSITE" id="PS50022">
    <property type="entry name" value="FA58C_3"/>
    <property type="match status" value="1"/>
</dbReference>
<evidence type="ECO:0000256" key="6">
    <source>
        <dbReference type="PROSITE-ProRule" id="PRU00152"/>
    </source>
</evidence>
<evidence type="ECO:0000256" key="4">
    <source>
        <dbReference type="ARBA" id="ARBA00022989"/>
    </source>
</evidence>
<sequence>MFVGVFLCGLPKSLPNACEKSCNEPLGVESKRIKDQQITASSAFNDGFATYGSQRARLNLTSWPPGYRANPTELSFTWIKVDLGTDKVITGLATQGYGDTSVTEWVTSYIAMYESRMGDMQQFTNMQGGPKIFSGNRDSSSIRRQDIPIPVVTSVITFLPQAWTDNVGLRLEIYGCDPGYYFVVWRMLDNQLFTPNHANSKRSEEYTATREETLAEIKDYLGLFPGFLSVEFVTFSAQRSAFGGPVLTAEMKIFCLKSSEKNLAAKLNTEIKYHNAVSRFPLTCECSYPQVNISLSKTLDEATVLFTTQNIMIQAETKRGNCDKSLYFQWEIAKASDQSSEFGGFVAHGDAFKNISGVLELNGRELGECYLYIRCNAFNTGPSGQELKTYDYGFVRVLYPPLIAHITGSITAIKGNGSVILNASSSYDPHTLVRNSRELTFTWYCRRLDNNITKEGSSGCYGHTDSGKLTSNGSILVVDVDKMDANQTYLFELLIAKDRRVSRSFHALTVIPPFVISLRCAINCGRKVSANKRMIIETTCRGPYCLDDISYSWALYQTEFNASANGPQWMDVPNLQSYILTDVDSPNMVFSGSRKPLQPSTEYKVVASVLLRDGIIERGEMVFVTNAPPYDPYGESGCSVYPTKGRVLQTEFNVTCFGWEDEDLPLAYQLSYRSSEGLIIIASGNTSSFITMLPKGNQSNNYEVKLEAQIFDSLGDASTVHLAVQVEPLSKAEATKAVRKAIYGPNSRTAKLLRSGNLQKAILTSYFTLTATEGTGISAVEINGAKDEVLKHLVVARPQKIQEVTQLSATVIKTTQRRNNMTVSSVGNAATMLESMTNYLSTEASNSGDIDMVQQVGSGLLNGMSNVLDVSTKSELSDTNMTRDMTENSRMIEKSVSLMDKLGTALLSTKVVGESEPSVFETNVLSMVLDRQTPSTLVKKRLQWDDGGSGVSFPSQETLIQTIPFPVHSLDSQMLTFKSNPFSWDTSSKNITSVVVDVSIKANGSSLHLTDLEEPFELYIPLKHQHYEQETNSNYFVKWSNSFENIRYHKIIIPSDRVVAIIEIVPVEDNILDIFISGGVRPTPDNYSYSTLGETGHFVFAVVVCIYGVYLLSLLLARYFDKKDKDKVVANVVMNGPDQEGHIYEIQIQTGIWKGFGTTANVGINIFGEDGSSGPIILTDLSLYGKLFSRGSVNNFVIFLPVVWEHWSNCAFGMTTLVKVHLGFFDKF</sequence>
<dbReference type="Pfam" id="PF02010">
    <property type="entry name" value="REJ"/>
    <property type="match status" value="1"/>
</dbReference>
<evidence type="ECO:0000313" key="10">
    <source>
        <dbReference type="EMBL" id="KAJ7384753.1"/>
    </source>
</evidence>
<keyword evidence="11" id="KW-1185">Reference proteome</keyword>
<dbReference type="InterPro" id="IPR001024">
    <property type="entry name" value="PLAT/LH2_dom"/>
</dbReference>
<evidence type="ECO:0000256" key="3">
    <source>
        <dbReference type="ARBA" id="ARBA00022737"/>
    </source>
</evidence>
<keyword evidence="2 7" id="KW-0812">Transmembrane</keyword>
<keyword evidence="3" id="KW-0677">Repeat</keyword>
<comment type="caution">
    <text evidence="10">The sequence shown here is derived from an EMBL/GenBank/DDBJ whole genome shotgun (WGS) entry which is preliminary data.</text>
</comment>
<dbReference type="Gene3D" id="2.60.120.260">
    <property type="entry name" value="Galactose-binding domain-like"/>
    <property type="match status" value="1"/>
</dbReference>
<dbReference type="Gene3D" id="2.60.60.20">
    <property type="entry name" value="PLAT/LH2 domain"/>
    <property type="match status" value="1"/>
</dbReference>
<dbReference type="PANTHER" id="PTHR46730">
    <property type="entry name" value="POLYCYSTIN-1"/>
    <property type="match status" value="1"/>
</dbReference>
<dbReference type="AlphaFoldDB" id="A0A9W9ZN44"/>
<feature type="domain" description="F5/8 type C" evidence="8">
    <location>
        <begin position="22"/>
        <end position="176"/>
    </location>
</feature>
<evidence type="ECO:0000313" key="11">
    <source>
        <dbReference type="Proteomes" id="UP001163046"/>
    </source>
</evidence>
<dbReference type="Pfam" id="PF00754">
    <property type="entry name" value="F5_F8_type_C"/>
    <property type="match status" value="1"/>
</dbReference>
<feature type="transmembrane region" description="Helical" evidence="7">
    <location>
        <begin position="1098"/>
        <end position="1117"/>
    </location>
</feature>
<evidence type="ECO:0008006" key="12">
    <source>
        <dbReference type="Google" id="ProtNLM"/>
    </source>
</evidence>
<dbReference type="PANTHER" id="PTHR46730:SF1">
    <property type="entry name" value="PLAT DOMAIN-CONTAINING PROTEIN"/>
    <property type="match status" value="1"/>
</dbReference>
<evidence type="ECO:0000256" key="5">
    <source>
        <dbReference type="ARBA" id="ARBA00023136"/>
    </source>
</evidence>
<reference evidence="10" key="1">
    <citation type="submission" date="2023-01" db="EMBL/GenBank/DDBJ databases">
        <title>Genome assembly of the deep-sea coral Lophelia pertusa.</title>
        <authorList>
            <person name="Herrera S."/>
            <person name="Cordes E."/>
        </authorList>
    </citation>
    <scope>NUCLEOTIDE SEQUENCE</scope>
    <source>
        <strain evidence="10">USNM1676648</strain>
        <tissue evidence="10">Polyp</tissue>
    </source>
</reference>
<dbReference type="InterPro" id="IPR036392">
    <property type="entry name" value="PLAT/LH2_dom_sf"/>
</dbReference>
<name>A0A9W9ZN44_9CNID</name>
<dbReference type="InterPro" id="IPR000421">
    <property type="entry name" value="FA58C"/>
</dbReference>
<dbReference type="InterPro" id="IPR008979">
    <property type="entry name" value="Galactose-bd-like_sf"/>
</dbReference>
<comment type="caution">
    <text evidence="6">Lacks conserved residue(s) required for the propagation of feature annotation.</text>
</comment>
<evidence type="ECO:0000256" key="2">
    <source>
        <dbReference type="ARBA" id="ARBA00022692"/>
    </source>
</evidence>
<protein>
    <recommendedName>
        <fullName evidence="12">PKD/REJ-like domain-containing protein</fullName>
    </recommendedName>
</protein>
<organism evidence="10 11">
    <name type="scientific">Desmophyllum pertusum</name>
    <dbReference type="NCBI Taxonomy" id="174260"/>
    <lineage>
        <taxon>Eukaryota</taxon>
        <taxon>Metazoa</taxon>
        <taxon>Cnidaria</taxon>
        <taxon>Anthozoa</taxon>
        <taxon>Hexacorallia</taxon>
        <taxon>Scleractinia</taxon>
        <taxon>Caryophylliina</taxon>
        <taxon>Caryophylliidae</taxon>
        <taxon>Desmophyllum</taxon>
    </lineage>
</organism>
<dbReference type="GO" id="GO:0006816">
    <property type="term" value="P:calcium ion transport"/>
    <property type="evidence" value="ECO:0007669"/>
    <property type="project" value="TreeGrafter"/>
</dbReference>
<gene>
    <name evidence="10" type="ORF">OS493_020344</name>
</gene>
<dbReference type="GO" id="GO:0005886">
    <property type="term" value="C:plasma membrane"/>
    <property type="evidence" value="ECO:0007669"/>
    <property type="project" value="TreeGrafter"/>
</dbReference>
<evidence type="ECO:0000256" key="1">
    <source>
        <dbReference type="ARBA" id="ARBA00004370"/>
    </source>
</evidence>
<dbReference type="CDD" id="cd00057">
    <property type="entry name" value="FA58C"/>
    <property type="match status" value="1"/>
</dbReference>
<dbReference type="Proteomes" id="UP001163046">
    <property type="component" value="Unassembled WGS sequence"/>
</dbReference>
<comment type="subcellular location">
    <subcellularLocation>
        <location evidence="1">Membrane</location>
    </subcellularLocation>
</comment>
<dbReference type="EMBL" id="MU825885">
    <property type="protein sequence ID" value="KAJ7384753.1"/>
    <property type="molecule type" value="Genomic_DNA"/>
</dbReference>
<proteinExistence type="predicted"/>
<dbReference type="SUPFAM" id="SSF49785">
    <property type="entry name" value="Galactose-binding domain-like"/>
    <property type="match status" value="1"/>
</dbReference>
<dbReference type="SUPFAM" id="SSF49723">
    <property type="entry name" value="Lipase/lipooxygenase domain (PLAT/LH2 domain)"/>
    <property type="match status" value="1"/>
</dbReference>
<evidence type="ECO:0000259" key="8">
    <source>
        <dbReference type="PROSITE" id="PS50022"/>
    </source>
</evidence>
<evidence type="ECO:0000259" key="9">
    <source>
        <dbReference type="PROSITE" id="PS50095"/>
    </source>
</evidence>
<feature type="domain" description="PLAT" evidence="9">
    <location>
        <begin position="1142"/>
        <end position="1228"/>
    </location>
</feature>
<accession>A0A9W9ZN44</accession>
<dbReference type="GO" id="GO:0005261">
    <property type="term" value="F:monoatomic cation channel activity"/>
    <property type="evidence" value="ECO:0007669"/>
    <property type="project" value="TreeGrafter"/>
</dbReference>
<evidence type="ECO:0000256" key="7">
    <source>
        <dbReference type="SAM" id="Phobius"/>
    </source>
</evidence>
<keyword evidence="4 7" id="KW-1133">Transmembrane helix</keyword>
<dbReference type="SMART" id="SM00231">
    <property type="entry name" value="FA58C"/>
    <property type="match status" value="1"/>
</dbReference>
<keyword evidence="5 7" id="KW-0472">Membrane</keyword>
<dbReference type="PROSITE" id="PS50095">
    <property type="entry name" value="PLAT"/>
    <property type="match status" value="1"/>
</dbReference>